<proteinExistence type="predicted"/>
<accession>A0ABX9IRI1</accession>
<dbReference type="NCBIfam" id="TIGR04183">
    <property type="entry name" value="Por_Secre_tail"/>
    <property type="match status" value="1"/>
</dbReference>
<dbReference type="InterPro" id="IPR026444">
    <property type="entry name" value="Secre_tail"/>
</dbReference>
<organism evidence="3 4">
    <name type="scientific">Chryseobacterium rhizosphaerae</name>
    <dbReference type="NCBI Taxonomy" id="395937"/>
    <lineage>
        <taxon>Bacteria</taxon>
        <taxon>Pseudomonadati</taxon>
        <taxon>Bacteroidota</taxon>
        <taxon>Flavobacteriia</taxon>
        <taxon>Flavobacteriales</taxon>
        <taxon>Weeksellaceae</taxon>
        <taxon>Chryseobacterium group</taxon>
        <taxon>Chryseobacterium</taxon>
    </lineage>
</organism>
<evidence type="ECO:0000313" key="4">
    <source>
        <dbReference type="Proteomes" id="UP000256491"/>
    </source>
</evidence>
<dbReference type="EMBL" id="QNUF01000003">
    <property type="protein sequence ID" value="REC77876.1"/>
    <property type="molecule type" value="Genomic_DNA"/>
</dbReference>
<evidence type="ECO:0000313" key="3">
    <source>
        <dbReference type="EMBL" id="REC77876.1"/>
    </source>
</evidence>
<sequence length="405" mass="45719">MLIKNKLILYKKMTNIFKLFFIFCSVVIYGQWVNIGLASKTVSKLSTNETLGIIYAVADEQLYKTNDFGQNWILKSINNHQIFEVCVDKVTGKVYLGTNNGIYRSDDNGENFLPINNGFPSSPIFPSIKKIIIKNDDIVIGTNAGIYKSSLDSINWTNVNNNLPLGEIKGLDWLNGNFYVALPSGIYKSTLNNNWETMSSLNVNGLAVQGNDLFLVKLGCSDFIYKSSDYGQTWSNISPNYSFCNALTVANKNNELLIGFYYGSAMSSTNNGMNWSSYNITPWTTILNFEKLNNFVLAGTEYYSHIANSGGVYYKFNSSLGLNEVNTANEKIFVYPNPSRNFVYIDNKNNEDEIIRIYNISGQLVNSFNSRDSKIMIDIRNLKEGAYIIKLEGKNGFRVQKFIKN</sequence>
<comment type="caution">
    <text evidence="3">The sequence shown here is derived from an EMBL/GenBank/DDBJ whole genome shotgun (WGS) entry which is preliminary data.</text>
</comment>
<evidence type="ECO:0000259" key="2">
    <source>
        <dbReference type="Pfam" id="PF18962"/>
    </source>
</evidence>
<feature type="domain" description="Secretion system C-terminal sorting" evidence="2">
    <location>
        <begin position="334"/>
        <end position="403"/>
    </location>
</feature>
<dbReference type="InterPro" id="IPR015943">
    <property type="entry name" value="WD40/YVTN_repeat-like_dom_sf"/>
</dbReference>
<dbReference type="SUPFAM" id="SSF110296">
    <property type="entry name" value="Oligoxyloglucan reducing end-specific cellobiohydrolase"/>
    <property type="match status" value="1"/>
</dbReference>
<reference evidence="3 4" key="1">
    <citation type="journal article" date="2010" name="Syst. Appl. Microbiol.">
        <title>Four new species of Chryseobacterium from the rhizosphere of coastal sand dune plants, Chryseobacterium elymi sp. nov., Chryseobacterium hagamense sp. nov., Chryseobacterium lathyri sp. nov. and Chryseobacterium rhizosphaerae sp. nov.</title>
        <authorList>
            <person name="Cho S.H."/>
            <person name="Lee K.S."/>
            <person name="Shin D.S."/>
            <person name="Han J.H."/>
            <person name="Park K.S."/>
            <person name="Lee C.H."/>
            <person name="Park K.H."/>
            <person name="Kim S.B."/>
        </authorList>
    </citation>
    <scope>NUCLEOTIDE SEQUENCE [LARGE SCALE GENOMIC DNA]</scope>
    <source>
        <strain evidence="3 4">KCTC 22548</strain>
    </source>
</reference>
<keyword evidence="1" id="KW-0732">Signal</keyword>
<dbReference type="Proteomes" id="UP000256491">
    <property type="component" value="Unassembled WGS sequence"/>
</dbReference>
<keyword evidence="4" id="KW-1185">Reference proteome</keyword>
<protein>
    <recommendedName>
        <fullName evidence="2">Secretion system C-terminal sorting domain-containing protein</fullName>
    </recommendedName>
</protein>
<name>A0ABX9IRI1_9FLAO</name>
<evidence type="ECO:0000256" key="1">
    <source>
        <dbReference type="ARBA" id="ARBA00022729"/>
    </source>
</evidence>
<dbReference type="Pfam" id="PF18962">
    <property type="entry name" value="Por_Secre_tail"/>
    <property type="match status" value="1"/>
</dbReference>
<dbReference type="Gene3D" id="2.130.10.10">
    <property type="entry name" value="YVTN repeat-like/Quinoprotein amine dehydrogenase"/>
    <property type="match status" value="2"/>
</dbReference>
<gene>
    <name evidence="3" type="ORF">DRF57_04235</name>
</gene>